<evidence type="ECO:0008006" key="3">
    <source>
        <dbReference type="Google" id="ProtNLM"/>
    </source>
</evidence>
<dbReference type="AlphaFoldDB" id="A0A2P5FLM7"/>
<keyword evidence="2" id="KW-1185">Reference proteome</keyword>
<proteinExistence type="predicted"/>
<dbReference type="OrthoDB" id="1194564at2759"/>
<evidence type="ECO:0000313" key="1">
    <source>
        <dbReference type="EMBL" id="PON98653.1"/>
    </source>
</evidence>
<dbReference type="STRING" id="63057.A0A2P5FLM7"/>
<protein>
    <recommendedName>
        <fullName evidence="3">Endonuclease/exonuclease/phosphatase</fullName>
    </recommendedName>
</protein>
<name>A0A2P5FLM7_TREOI</name>
<accession>A0A2P5FLM7</accession>
<organism evidence="1 2">
    <name type="scientific">Trema orientale</name>
    <name type="common">Charcoal tree</name>
    <name type="synonym">Celtis orientalis</name>
    <dbReference type="NCBI Taxonomy" id="63057"/>
    <lineage>
        <taxon>Eukaryota</taxon>
        <taxon>Viridiplantae</taxon>
        <taxon>Streptophyta</taxon>
        <taxon>Embryophyta</taxon>
        <taxon>Tracheophyta</taxon>
        <taxon>Spermatophyta</taxon>
        <taxon>Magnoliopsida</taxon>
        <taxon>eudicotyledons</taxon>
        <taxon>Gunneridae</taxon>
        <taxon>Pentapetalae</taxon>
        <taxon>rosids</taxon>
        <taxon>fabids</taxon>
        <taxon>Rosales</taxon>
        <taxon>Cannabaceae</taxon>
        <taxon>Trema</taxon>
    </lineage>
</organism>
<dbReference type="Proteomes" id="UP000237000">
    <property type="component" value="Unassembled WGS sequence"/>
</dbReference>
<comment type="caution">
    <text evidence="1">The sequence shown here is derived from an EMBL/GenBank/DDBJ whole genome shotgun (WGS) entry which is preliminary data.</text>
</comment>
<evidence type="ECO:0000313" key="2">
    <source>
        <dbReference type="Proteomes" id="UP000237000"/>
    </source>
</evidence>
<reference evidence="2" key="1">
    <citation type="submission" date="2016-06" db="EMBL/GenBank/DDBJ databases">
        <title>Parallel loss of symbiosis genes in relatives of nitrogen-fixing non-legume Parasponia.</title>
        <authorList>
            <person name="Van Velzen R."/>
            <person name="Holmer R."/>
            <person name="Bu F."/>
            <person name="Rutten L."/>
            <person name="Van Zeijl A."/>
            <person name="Liu W."/>
            <person name="Santuari L."/>
            <person name="Cao Q."/>
            <person name="Sharma T."/>
            <person name="Shen D."/>
            <person name="Roswanjaya Y."/>
            <person name="Wardhani T."/>
            <person name="Kalhor M.S."/>
            <person name="Jansen J."/>
            <person name="Van den Hoogen J."/>
            <person name="Gungor B."/>
            <person name="Hartog M."/>
            <person name="Hontelez J."/>
            <person name="Verver J."/>
            <person name="Yang W.-C."/>
            <person name="Schijlen E."/>
            <person name="Repin R."/>
            <person name="Schilthuizen M."/>
            <person name="Schranz E."/>
            <person name="Heidstra R."/>
            <person name="Miyata K."/>
            <person name="Fedorova E."/>
            <person name="Kohlen W."/>
            <person name="Bisseling T."/>
            <person name="Smit S."/>
            <person name="Geurts R."/>
        </authorList>
    </citation>
    <scope>NUCLEOTIDE SEQUENCE [LARGE SCALE GENOMIC DNA]</scope>
    <source>
        <strain evidence="2">cv. RG33-2</strain>
    </source>
</reference>
<dbReference type="InParanoid" id="A0A2P5FLM7"/>
<sequence>MGARIKEIIDRAISSLGWRLVYEKAGINHMMVSSLASDHNALFMKLYMESQTYPRPFRFLAMWARDQLCKIVVQTAWEGTSCGTPAYKLVQKIKKTKIALKKWNQFHFGNYYKRIDELELKLSELQRDFPTNRNMALERMLKAELEEQRIRMEITWRQKSRETWLKEGDKNSKFFHASTIIRRRSNYIEVIKDDAGEWFSGRETIGSYLVSKLQAQLTSSSPVRANLDGLIQRVISDDDNDWLCRILDCQEILDVVNYMPS</sequence>
<gene>
    <name evidence="1" type="ORF">TorRG33x02_055530</name>
</gene>
<dbReference type="EMBL" id="JXTC01000023">
    <property type="protein sequence ID" value="PON98653.1"/>
    <property type="molecule type" value="Genomic_DNA"/>
</dbReference>